<gene>
    <name evidence="2" type="ORF">DAKH74_052980</name>
</gene>
<keyword evidence="1" id="KW-0472">Membrane</keyword>
<dbReference type="Proteomes" id="UP001377567">
    <property type="component" value="Unassembled WGS sequence"/>
</dbReference>
<evidence type="ECO:0000313" key="2">
    <source>
        <dbReference type="EMBL" id="GMM58681.1"/>
    </source>
</evidence>
<comment type="caution">
    <text evidence="2">The sequence shown here is derived from an EMBL/GenBank/DDBJ whole genome shotgun (WGS) entry which is preliminary data.</text>
</comment>
<evidence type="ECO:0000313" key="3">
    <source>
        <dbReference type="Proteomes" id="UP001377567"/>
    </source>
</evidence>
<evidence type="ECO:0000256" key="1">
    <source>
        <dbReference type="SAM" id="Phobius"/>
    </source>
</evidence>
<feature type="transmembrane region" description="Helical" evidence="1">
    <location>
        <begin position="7"/>
        <end position="28"/>
    </location>
</feature>
<protein>
    <submittedName>
        <fullName evidence="2">Eri1 protein</fullName>
    </submittedName>
</protein>
<keyword evidence="3" id="KW-1185">Reference proteome</keyword>
<accession>A0AAV5S4L6</accession>
<name>A0AAV5S4L6_MAUHU</name>
<organism evidence="2 3">
    <name type="scientific">Maudiozyma humilis</name>
    <name type="common">Sour dough yeast</name>
    <name type="synonym">Kazachstania humilis</name>
    <dbReference type="NCBI Taxonomy" id="51915"/>
    <lineage>
        <taxon>Eukaryota</taxon>
        <taxon>Fungi</taxon>
        <taxon>Dikarya</taxon>
        <taxon>Ascomycota</taxon>
        <taxon>Saccharomycotina</taxon>
        <taxon>Saccharomycetes</taxon>
        <taxon>Saccharomycetales</taxon>
        <taxon>Saccharomycetaceae</taxon>
        <taxon>Maudiozyma</taxon>
    </lineage>
</organism>
<keyword evidence="1" id="KW-0812">Transmembrane</keyword>
<feature type="transmembrane region" description="Helical" evidence="1">
    <location>
        <begin position="34"/>
        <end position="57"/>
    </location>
</feature>
<keyword evidence="1" id="KW-1133">Transmembrane helix</keyword>
<dbReference type="AlphaFoldDB" id="A0AAV5S4L6"/>
<dbReference type="EMBL" id="BTGD01000025">
    <property type="protein sequence ID" value="GMM58681.1"/>
    <property type="molecule type" value="Genomic_DNA"/>
</dbReference>
<proteinExistence type="predicted"/>
<sequence length="71" mass="8454">MKQRTAGLAVLAFTYSVLFTAIASYYFARHSEVGVYYWCWVWLCPFMVWNWVTIAWCDSELFLNSKRRLVS</sequence>
<reference evidence="2 3" key="1">
    <citation type="journal article" date="2023" name="Elife">
        <title>Identification of key yeast species and microbe-microbe interactions impacting larval growth of Drosophila in the wild.</title>
        <authorList>
            <person name="Mure A."/>
            <person name="Sugiura Y."/>
            <person name="Maeda R."/>
            <person name="Honda K."/>
            <person name="Sakurai N."/>
            <person name="Takahashi Y."/>
            <person name="Watada M."/>
            <person name="Katoh T."/>
            <person name="Gotoh A."/>
            <person name="Gotoh Y."/>
            <person name="Taniguchi I."/>
            <person name="Nakamura K."/>
            <person name="Hayashi T."/>
            <person name="Katayama T."/>
            <person name="Uemura T."/>
            <person name="Hattori Y."/>
        </authorList>
    </citation>
    <scope>NUCLEOTIDE SEQUENCE [LARGE SCALE GENOMIC DNA]</scope>
    <source>
        <strain evidence="2 3">KH-74</strain>
    </source>
</reference>